<keyword evidence="1" id="KW-1133">Transmembrane helix</keyword>
<feature type="transmembrane region" description="Helical" evidence="1">
    <location>
        <begin position="129"/>
        <end position="150"/>
    </location>
</feature>
<dbReference type="EMBL" id="FUYZ01000006">
    <property type="protein sequence ID" value="SKB94981.1"/>
    <property type="molecule type" value="Genomic_DNA"/>
</dbReference>
<proteinExistence type="predicted"/>
<reference evidence="2 3" key="1">
    <citation type="submission" date="2017-02" db="EMBL/GenBank/DDBJ databases">
        <authorList>
            <person name="Peterson S.W."/>
        </authorList>
    </citation>
    <scope>NUCLEOTIDE SEQUENCE [LARGE SCALE GENOMIC DNA]</scope>
    <source>
        <strain evidence="2 3">DSM 22323</strain>
    </source>
</reference>
<evidence type="ECO:0000256" key="1">
    <source>
        <dbReference type="SAM" id="Phobius"/>
    </source>
</evidence>
<keyword evidence="1" id="KW-0812">Transmembrane</keyword>
<feature type="transmembrane region" description="Helical" evidence="1">
    <location>
        <begin position="156"/>
        <end position="174"/>
    </location>
</feature>
<dbReference type="AlphaFoldDB" id="A0A1T5FFP6"/>
<feature type="transmembrane region" description="Helical" evidence="1">
    <location>
        <begin position="78"/>
        <end position="94"/>
    </location>
</feature>
<evidence type="ECO:0000313" key="2">
    <source>
        <dbReference type="EMBL" id="SKB94981.1"/>
    </source>
</evidence>
<gene>
    <name evidence="2" type="ORF">SAMN05660477_02028</name>
</gene>
<keyword evidence="1" id="KW-0472">Membrane</keyword>
<dbReference type="OrthoDB" id="1253310at2"/>
<name>A0A1T5FFP6_9FLAO</name>
<feature type="transmembrane region" description="Helical" evidence="1">
    <location>
        <begin position="100"/>
        <end position="120"/>
    </location>
</feature>
<accession>A0A1T5FFP6</accession>
<protein>
    <submittedName>
        <fullName evidence="2">Uncharacterized protein</fullName>
    </submittedName>
</protein>
<dbReference type="RefSeq" id="WP_079667257.1">
    <property type="nucleotide sequence ID" value="NZ_FUYZ01000006.1"/>
</dbReference>
<evidence type="ECO:0000313" key="3">
    <source>
        <dbReference type="Proteomes" id="UP000191112"/>
    </source>
</evidence>
<keyword evidence="3" id="KW-1185">Reference proteome</keyword>
<dbReference type="Proteomes" id="UP000191112">
    <property type="component" value="Unassembled WGS sequence"/>
</dbReference>
<organism evidence="2 3">
    <name type="scientific">Soonwooa buanensis</name>
    <dbReference type="NCBI Taxonomy" id="619805"/>
    <lineage>
        <taxon>Bacteria</taxon>
        <taxon>Pseudomonadati</taxon>
        <taxon>Bacteroidota</taxon>
        <taxon>Flavobacteriia</taxon>
        <taxon>Flavobacteriales</taxon>
        <taxon>Weeksellaceae</taxon>
        <taxon>Chryseobacterium group</taxon>
        <taxon>Soonwooa</taxon>
    </lineage>
</organism>
<sequence>MYVDRKILEEKNDKELELYISPNDRYVSKSIEYAFNILKNRGRRFSLQEEEQIRHLINDKKRTEEIHIHENHIKAGNLVYLSGAIGIGIFIWKFDQLPHPAYNVIPFLALVVIFIMGYLMQKGVDWMRFILLGFVVVGTLAMPIVVMNILNDPILTIANAIQGVLQIWALVLMYKIPENCRNKD</sequence>